<keyword evidence="11 12" id="KW-0472">Membrane</keyword>
<evidence type="ECO:0000256" key="8">
    <source>
        <dbReference type="ARBA" id="ARBA00022692"/>
    </source>
</evidence>
<proteinExistence type="inferred from homology"/>
<feature type="transmembrane region" description="Helical" evidence="12">
    <location>
        <begin position="359"/>
        <end position="377"/>
    </location>
</feature>
<dbReference type="GO" id="GO:0004376">
    <property type="term" value="F:GPI mannosyltransferase activity"/>
    <property type="evidence" value="ECO:0007669"/>
    <property type="project" value="InterPro"/>
</dbReference>
<evidence type="ECO:0000256" key="12">
    <source>
        <dbReference type="RuleBase" id="RU363112"/>
    </source>
</evidence>
<evidence type="ECO:0000256" key="7">
    <source>
        <dbReference type="ARBA" id="ARBA00022679"/>
    </source>
</evidence>
<protein>
    <recommendedName>
        <fullName evidence="4 12">GPI mannosyltransferase 2</fullName>
        <ecNumber evidence="12">2.4.1.-</ecNumber>
    </recommendedName>
</protein>
<accession>A0A4R8PYV0</accession>
<comment type="function">
    <text evidence="12">Mannosyltransferase involved in glycosylphosphatidylinositol-anchor biosynthesis.</text>
</comment>
<dbReference type="UniPathway" id="UPA00196"/>
<evidence type="ECO:0000256" key="9">
    <source>
        <dbReference type="ARBA" id="ARBA00022824"/>
    </source>
</evidence>
<keyword evidence="7 12" id="KW-0808">Transferase</keyword>
<feature type="transmembrane region" description="Helical" evidence="12">
    <location>
        <begin position="248"/>
        <end position="268"/>
    </location>
</feature>
<evidence type="ECO:0000256" key="1">
    <source>
        <dbReference type="ARBA" id="ARBA00004477"/>
    </source>
</evidence>
<comment type="pathway">
    <text evidence="2 12">Glycolipid biosynthesis; glycosylphosphatidylinositol-anchor biosynthesis.</text>
</comment>
<evidence type="ECO:0000256" key="4">
    <source>
        <dbReference type="ARBA" id="ARBA00013795"/>
    </source>
</evidence>
<feature type="transmembrane region" description="Helical" evidence="12">
    <location>
        <begin position="383"/>
        <end position="402"/>
    </location>
</feature>
<dbReference type="GO" id="GO:0031501">
    <property type="term" value="C:mannosyltransferase complex"/>
    <property type="evidence" value="ECO:0007669"/>
    <property type="project" value="TreeGrafter"/>
</dbReference>
<evidence type="ECO:0000256" key="3">
    <source>
        <dbReference type="ARBA" id="ARBA00008698"/>
    </source>
</evidence>
<dbReference type="InterPro" id="IPR007315">
    <property type="entry name" value="PIG-V/Gpi18"/>
</dbReference>
<gene>
    <name evidence="13" type="primary">GPI18</name>
    <name evidence="13" type="ORF">C8035_v002370</name>
</gene>
<feature type="transmembrane region" description="Helical" evidence="12">
    <location>
        <begin position="313"/>
        <end position="334"/>
    </location>
</feature>
<dbReference type="EC" id="2.4.1.-" evidence="12"/>
<dbReference type="Pfam" id="PF04188">
    <property type="entry name" value="Mannosyl_trans2"/>
    <property type="match status" value="1"/>
</dbReference>
<sequence>MLSRHATHPRQTLISAFVGWKAILLAVALGSAVAPSYDTSTTLFLQRNESDVSLVTRLTRWDAIYFTQSAKQGGYTFEQEWAFNAGLPIVVSYLVKAARSFGLEGAHGSLEAAFGIIVAHVAHLLAVITLHDLTLRLFDRKPLAFLAGLLHVLSPAGLFLSAPYAESSFAFLAFAGYRLLASTDAPRGSLPWTAAQISAGAVFGLATAFRSNGLLNGLPFAAECLVVLHSLQASPITSANLKNAVAQLLGPIIGGILVAMGSIVPQYVAWSRYCSGASEPRVWCGRTVPSIYSFVQEHYWGVGFLRYWTPGNIPVFVLATPVLGLLLVSGMEVFQRPSVLERSPTAEKGGKSRMTSREVAVRSMALSQVLLAGLAITTYHVQIITRIASGYAVWYWWVAGCLLDEQRKGLGSKVLTFSIMYALIQGALFASFLPPA</sequence>
<feature type="transmembrane region" description="Helical" evidence="12">
    <location>
        <begin position="12"/>
        <end position="34"/>
    </location>
</feature>
<name>A0A4R8PYV0_9PEZI</name>
<feature type="transmembrane region" description="Helical" evidence="12">
    <location>
        <begin position="143"/>
        <end position="165"/>
    </location>
</feature>
<evidence type="ECO:0000256" key="5">
    <source>
        <dbReference type="ARBA" id="ARBA00022502"/>
    </source>
</evidence>
<evidence type="ECO:0000256" key="2">
    <source>
        <dbReference type="ARBA" id="ARBA00004687"/>
    </source>
</evidence>
<feature type="transmembrane region" description="Helical" evidence="12">
    <location>
        <begin position="414"/>
        <end position="433"/>
    </location>
</feature>
<feature type="transmembrane region" description="Helical" evidence="12">
    <location>
        <begin position="112"/>
        <end position="131"/>
    </location>
</feature>
<evidence type="ECO:0000313" key="13">
    <source>
        <dbReference type="EMBL" id="TDZ30728.1"/>
    </source>
</evidence>
<comment type="subcellular location">
    <subcellularLocation>
        <location evidence="1 12">Endoplasmic reticulum membrane</location>
        <topology evidence="1 12">Multi-pass membrane protein</topology>
    </subcellularLocation>
</comment>
<evidence type="ECO:0000256" key="10">
    <source>
        <dbReference type="ARBA" id="ARBA00022989"/>
    </source>
</evidence>
<keyword evidence="8 12" id="KW-0812">Transmembrane</keyword>
<keyword evidence="9 12" id="KW-0256">Endoplasmic reticulum</keyword>
<dbReference type="EMBL" id="QAPG01000120">
    <property type="protein sequence ID" value="TDZ30728.1"/>
    <property type="molecule type" value="Genomic_DNA"/>
</dbReference>
<dbReference type="GO" id="GO:0005789">
    <property type="term" value="C:endoplasmic reticulum membrane"/>
    <property type="evidence" value="ECO:0007669"/>
    <property type="project" value="UniProtKB-SubCell"/>
</dbReference>
<dbReference type="GO" id="GO:0000009">
    <property type="term" value="F:alpha-1,6-mannosyltransferase activity"/>
    <property type="evidence" value="ECO:0007669"/>
    <property type="project" value="InterPro"/>
</dbReference>
<keyword evidence="5 12" id="KW-0337">GPI-anchor biosynthesis</keyword>
<comment type="similarity">
    <text evidence="3 12">Belongs to the PIGV family.</text>
</comment>
<dbReference type="AlphaFoldDB" id="A0A4R8PYV0"/>
<comment type="caution">
    <text evidence="13">The sequence shown here is derived from an EMBL/GenBank/DDBJ whole genome shotgun (WGS) entry which is preliminary data.</text>
</comment>
<feature type="transmembrane region" description="Helical" evidence="12">
    <location>
        <begin position="189"/>
        <end position="209"/>
    </location>
</feature>
<evidence type="ECO:0000256" key="11">
    <source>
        <dbReference type="ARBA" id="ARBA00023136"/>
    </source>
</evidence>
<organism evidence="13 14">
    <name type="scientific">Colletotrichum spinosum</name>
    <dbReference type="NCBI Taxonomy" id="1347390"/>
    <lineage>
        <taxon>Eukaryota</taxon>
        <taxon>Fungi</taxon>
        <taxon>Dikarya</taxon>
        <taxon>Ascomycota</taxon>
        <taxon>Pezizomycotina</taxon>
        <taxon>Sordariomycetes</taxon>
        <taxon>Hypocreomycetidae</taxon>
        <taxon>Glomerellales</taxon>
        <taxon>Glomerellaceae</taxon>
        <taxon>Colletotrichum</taxon>
        <taxon>Colletotrichum orbiculare species complex</taxon>
    </lineage>
</organism>
<keyword evidence="6 12" id="KW-0328">Glycosyltransferase</keyword>
<evidence type="ECO:0000256" key="6">
    <source>
        <dbReference type="ARBA" id="ARBA00022676"/>
    </source>
</evidence>
<keyword evidence="10 12" id="KW-1133">Transmembrane helix</keyword>
<dbReference type="Proteomes" id="UP000295083">
    <property type="component" value="Unassembled WGS sequence"/>
</dbReference>
<evidence type="ECO:0000313" key="14">
    <source>
        <dbReference type="Proteomes" id="UP000295083"/>
    </source>
</evidence>
<dbReference type="PANTHER" id="PTHR12468">
    <property type="entry name" value="GPI MANNOSYLTRANSFERASE 2"/>
    <property type="match status" value="1"/>
</dbReference>
<dbReference type="PANTHER" id="PTHR12468:SF2">
    <property type="entry name" value="GPI MANNOSYLTRANSFERASE 2"/>
    <property type="match status" value="1"/>
</dbReference>
<dbReference type="GO" id="GO:0006506">
    <property type="term" value="P:GPI anchor biosynthetic process"/>
    <property type="evidence" value="ECO:0007669"/>
    <property type="project" value="UniProtKB-UniPathway"/>
</dbReference>
<keyword evidence="14" id="KW-1185">Reference proteome</keyword>
<reference evidence="13 14" key="1">
    <citation type="submission" date="2018-11" db="EMBL/GenBank/DDBJ databases">
        <title>Genome sequence and assembly of Colletotrichum spinosum.</title>
        <authorList>
            <person name="Gan P."/>
            <person name="Shirasu K."/>
        </authorList>
    </citation>
    <scope>NUCLEOTIDE SEQUENCE [LARGE SCALE GENOMIC DNA]</scope>
    <source>
        <strain evidence="13 14">CBS 515.97</strain>
    </source>
</reference>